<keyword evidence="2" id="KW-1134">Transmembrane beta strand</keyword>
<name>A0A3B1C1V1_9ZZZZ</name>
<dbReference type="Pfam" id="PF01103">
    <property type="entry name" value="Omp85"/>
    <property type="match status" value="1"/>
</dbReference>
<dbReference type="InterPro" id="IPR000184">
    <property type="entry name" value="Bac_surfAg_D15"/>
</dbReference>
<feature type="domain" description="POTRA" evidence="8">
    <location>
        <begin position="355"/>
        <end position="428"/>
    </location>
</feature>
<gene>
    <name evidence="9" type="ORF">MNBD_NITROSPINAE04-131</name>
</gene>
<dbReference type="NCBIfam" id="TIGR03303">
    <property type="entry name" value="OM_YaeT"/>
    <property type="match status" value="1"/>
</dbReference>
<evidence type="ECO:0000256" key="7">
    <source>
        <dbReference type="ARBA" id="ARBA00023237"/>
    </source>
</evidence>
<dbReference type="AlphaFoldDB" id="A0A3B1C1V1"/>
<evidence type="ECO:0000256" key="4">
    <source>
        <dbReference type="ARBA" id="ARBA00022729"/>
    </source>
</evidence>
<keyword evidence="5" id="KW-0677">Repeat</keyword>
<comment type="subcellular location">
    <subcellularLocation>
        <location evidence="1">Membrane</location>
    </subcellularLocation>
</comment>
<feature type="domain" description="POTRA" evidence="8">
    <location>
        <begin position="103"/>
        <end position="180"/>
    </location>
</feature>
<dbReference type="PROSITE" id="PS51779">
    <property type="entry name" value="POTRA"/>
    <property type="match status" value="3"/>
</dbReference>
<accession>A0A3B1C1V1</accession>
<reference evidence="9" key="1">
    <citation type="submission" date="2018-06" db="EMBL/GenBank/DDBJ databases">
        <authorList>
            <person name="Zhirakovskaya E."/>
        </authorList>
    </citation>
    <scope>NUCLEOTIDE SEQUENCE</scope>
</reference>
<evidence type="ECO:0000256" key="3">
    <source>
        <dbReference type="ARBA" id="ARBA00022692"/>
    </source>
</evidence>
<dbReference type="Gene3D" id="3.10.20.310">
    <property type="entry name" value="membrane protein fhac"/>
    <property type="match status" value="5"/>
</dbReference>
<dbReference type="HAMAP" id="MF_01430">
    <property type="entry name" value="OM_assembly_BamA"/>
    <property type="match status" value="1"/>
</dbReference>
<protein>
    <submittedName>
        <fullName evidence="9">Outer membrane protein assembly factor YaeT</fullName>
    </submittedName>
</protein>
<organism evidence="9">
    <name type="scientific">hydrothermal vent metagenome</name>
    <dbReference type="NCBI Taxonomy" id="652676"/>
    <lineage>
        <taxon>unclassified sequences</taxon>
        <taxon>metagenomes</taxon>
        <taxon>ecological metagenomes</taxon>
    </lineage>
</organism>
<dbReference type="GO" id="GO:0019867">
    <property type="term" value="C:outer membrane"/>
    <property type="evidence" value="ECO:0007669"/>
    <property type="project" value="InterPro"/>
</dbReference>
<keyword evidence="6" id="KW-0472">Membrane</keyword>
<evidence type="ECO:0000256" key="2">
    <source>
        <dbReference type="ARBA" id="ARBA00022452"/>
    </source>
</evidence>
<evidence type="ECO:0000259" key="8">
    <source>
        <dbReference type="PROSITE" id="PS51779"/>
    </source>
</evidence>
<dbReference type="InterPro" id="IPR039910">
    <property type="entry name" value="D15-like"/>
</dbReference>
<proteinExistence type="inferred from homology"/>
<feature type="domain" description="POTRA" evidence="8">
    <location>
        <begin position="274"/>
        <end position="350"/>
    </location>
</feature>
<evidence type="ECO:0000313" key="9">
    <source>
        <dbReference type="EMBL" id="VAX17984.1"/>
    </source>
</evidence>
<keyword evidence="4" id="KW-0732">Signal</keyword>
<dbReference type="GO" id="GO:0071709">
    <property type="term" value="P:membrane assembly"/>
    <property type="evidence" value="ECO:0007669"/>
    <property type="project" value="InterPro"/>
</dbReference>
<dbReference type="InterPro" id="IPR023707">
    <property type="entry name" value="OM_assembly_BamA"/>
</dbReference>
<dbReference type="Pfam" id="PF07244">
    <property type="entry name" value="POTRA"/>
    <property type="match status" value="5"/>
</dbReference>
<evidence type="ECO:0000256" key="5">
    <source>
        <dbReference type="ARBA" id="ARBA00022737"/>
    </source>
</evidence>
<evidence type="ECO:0000256" key="6">
    <source>
        <dbReference type="ARBA" id="ARBA00023136"/>
    </source>
</evidence>
<dbReference type="EMBL" id="UOGA01000110">
    <property type="protein sequence ID" value="VAX17984.1"/>
    <property type="molecule type" value="Genomic_DNA"/>
</dbReference>
<dbReference type="InterPro" id="IPR034746">
    <property type="entry name" value="POTRA"/>
</dbReference>
<keyword evidence="3" id="KW-0812">Transmembrane</keyword>
<evidence type="ECO:0000256" key="1">
    <source>
        <dbReference type="ARBA" id="ARBA00004370"/>
    </source>
</evidence>
<dbReference type="Gene3D" id="2.40.160.50">
    <property type="entry name" value="membrane protein fhac: a member of the omp85/tpsb transporter family"/>
    <property type="match status" value="1"/>
</dbReference>
<sequence length="761" mass="87500">MKRVRPGAGFYISLLLFTLASSSASAIDFSKPVKEILIDGASRADKNTVRFYIHSKTGKPYNEKTTQEDIRRVYKLGFFDDIHLDVREDPDGLILTFIFKEKPFVREKIVTGAEEVDESTIQEKLKTKKGTYFRQDFIPWDEAKIKQIYRNKGYYFTEVRTVVHKLDNNQVDVEYIIDEGKKIIIGKVIFRGNEAFSDKTLQGQIETKAAKWTNLISGGGGLKKDALKADVLRLESFYHDNGYIKVKVKDPVVEIDKEKRKIYISFSITENTQYHVGDINIQGDDVYSKEELLESITLKKGDVFNRSVFRKNIFNITDLYSQKGYAFANVRPKIIPNDAARTVSVNVISIKGRKVYIGKIIITGNDRTRDRVIRRQFLLQEGELFDSEKLRISRQRINSLAYFESVEIEQKSRQEEDLIDIELKVIERQTGQFSFSVGYSSVETIVLQGQLRWTNLMGRGQNLSLTVNTSSRRNDYSVSFTEPALFDRRLSGGVDVFNREFQYDAFKSRRGGGSLRVGRGLGQYTWGRMGYKYENNEVIIFKKENASFFLRRQEGKRTSGSFYPSVTYDDRNDPFNPTKGKKIYGYAQLSGFGGNEKFYKLIAEYTQYRSMFLDFVGMFHAKIARADGYADRALPVFESFFMGGPRSVRGFTYRDIGPLDENGEAIGGEALLQFNLELQYSFTKFFRGFLFYDRGNVYSKNDEGNNTTDKFYDLGDMRHSWGLGIHFFSPMGPISIAYGFKLDKRKNETPSEFHFTIGGAF</sequence>
<dbReference type="PIRSF" id="PIRSF006076">
    <property type="entry name" value="OM_assembly_OMP85"/>
    <property type="match status" value="1"/>
</dbReference>
<dbReference type="PANTHER" id="PTHR12815">
    <property type="entry name" value="SORTING AND ASSEMBLY MACHINERY SAMM50 PROTEIN FAMILY MEMBER"/>
    <property type="match status" value="1"/>
</dbReference>
<dbReference type="InterPro" id="IPR010827">
    <property type="entry name" value="BamA/TamA_POTRA"/>
</dbReference>
<dbReference type="PANTHER" id="PTHR12815:SF47">
    <property type="entry name" value="TRANSLOCATION AND ASSEMBLY MODULE SUBUNIT TAMA"/>
    <property type="match status" value="1"/>
</dbReference>
<keyword evidence="7" id="KW-0998">Cell outer membrane</keyword>